<dbReference type="InterPro" id="IPR029063">
    <property type="entry name" value="SAM-dependent_MTases_sf"/>
</dbReference>
<dbReference type="Pfam" id="PF05253">
    <property type="entry name" value="zf-U11-48K"/>
    <property type="match status" value="1"/>
</dbReference>
<evidence type="ECO:0000256" key="5">
    <source>
        <dbReference type="ARBA" id="ARBA00022694"/>
    </source>
</evidence>
<keyword evidence="6 12" id="KW-0479">Metal-binding</keyword>
<dbReference type="EC" id="2.1.1.225" evidence="12"/>
<dbReference type="Gene3D" id="3.40.50.150">
    <property type="entry name" value="Vaccinia Virus protein VP39"/>
    <property type="match status" value="1"/>
</dbReference>
<dbReference type="PANTHER" id="PTHR12998:SF0">
    <property type="entry name" value="TRNA:M(4)X MODIFICATION ENZYME TRM13 HOMOLOG"/>
    <property type="match status" value="1"/>
</dbReference>
<gene>
    <name evidence="17" type="ORF">OEZ85_002485</name>
</gene>
<evidence type="ECO:0000256" key="8">
    <source>
        <dbReference type="ARBA" id="ARBA00022833"/>
    </source>
</evidence>
<keyword evidence="7 12" id="KW-0863">Zinc-finger</keyword>
<feature type="domain" description="Methyltransferase TRM13" evidence="14">
    <location>
        <begin position="225"/>
        <end position="311"/>
    </location>
</feature>
<comment type="similarity">
    <text evidence="1 12">Belongs to the methyltransferase TRM13 family.</text>
</comment>
<dbReference type="SUPFAM" id="SSF53335">
    <property type="entry name" value="S-adenosyl-L-methionine-dependent methyltransferases"/>
    <property type="match status" value="1"/>
</dbReference>
<evidence type="ECO:0000259" key="14">
    <source>
        <dbReference type="Pfam" id="PF05206"/>
    </source>
</evidence>
<keyword evidence="3 12" id="KW-0808">Transferase</keyword>
<comment type="catalytic activity">
    <reaction evidence="11 12">
        <text>adenosine(4) in tRNA(His) + S-adenosyl-L-methionine = 2'-O-methyladenosine(4) in tRNA(His) + S-adenosyl-L-homocysteine + H(+)</text>
        <dbReference type="Rhea" id="RHEA:43196"/>
        <dbReference type="Rhea" id="RHEA-COMP:10401"/>
        <dbReference type="Rhea" id="RHEA-COMP:10402"/>
        <dbReference type="ChEBI" id="CHEBI:15378"/>
        <dbReference type="ChEBI" id="CHEBI:57856"/>
        <dbReference type="ChEBI" id="CHEBI:59789"/>
        <dbReference type="ChEBI" id="CHEBI:74411"/>
        <dbReference type="ChEBI" id="CHEBI:74477"/>
        <dbReference type="EC" id="2.1.1.225"/>
    </reaction>
</comment>
<feature type="compositionally biased region" description="Low complexity" evidence="13">
    <location>
        <begin position="115"/>
        <end position="126"/>
    </location>
</feature>
<evidence type="ECO:0000256" key="9">
    <source>
        <dbReference type="ARBA" id="ARBA00048165"/>
    </source>
</evidence>
<dbReference type="Pfam" id="PF05206">
    <property type="entry name" value="TRM13"/>
    <property type="match status" value="1"/>
</dbReference>
<dbReference type="InterPro" id="IPR022776">
    <property type="entry name" value="TRM13/UPF0224_CHHC_Znf_dom"/>
</dbReference>
<dbReference type="PANTHER" id="PTHR12998">
    <property type="entry name" value="TRNA:M(4)X MODIFICATION ENZYME TRM13 HOMOLOG"/>
    <property type="match status" value="1"/>
</dbReference>
<evidence type="ECO:0000256" key="10">
    <source>
        <dbReference type="ARBA" id="ARBA00048635"/>
    </source>
</evidence>
<feature type="region of interest" description="Disordered" evidence="13">
    <location>
        <begin position="97"/>
        <end position="130"/>
    </location>
</feature>
<dbReference type="EMBL" id="CP126212">
    <property type="protein sequence ID" value="WIA13914.1"/>
    <property type="molecule type" value="Genomic_DNA"/>
</dbReference>
<name>A0ABY8TXN0_TETOB</name>
<dbReference type="InterPro" id="IPR007871">
    <property type="entry name" value="Methyltransferase_TRM13"/>
</dbReference>
<dbReference type="Pfam" id="PF11722">
    <property type="entry name" value="zf-TRM13_CCCH"/>
    <property type="match status" value="1"/>
</dbReference>
<evidence type="ECO:0000256" key="7">
    <source>
        <dbReference type="ARBA" id="ARBA00022771"/>
    </source>
</evidence>
<feature type="domain" description="Zinc finger CCCH-type TRM13" evidence="16">
    <location>
        <begin position="4"/>
        <end position="23"/>
    </location>
</feature>
<evidence type="ECO:0000313" key="18">
    <source>
        <dbReference type="Proteomes" id="UP001244341"/>
    </source>
</evidence>
<evidence type="ECO:0000256" key="11">
    <source>
        <dbReference type="ARBA" id="ARBA00049393"/>
    </source>
</evidence>
<comment type="function">
    <text evidence="12">tRNA methylase which 2'-O-methylates cytidine(4) in tRNA(Pro) and tRNA(Gly)(GCC), and adenosine(4) in tRNA(His).</text>
</comment>
<keyword evidence="8 12" id="KW-0862">Zinc</keyword>
<protein>
    <recommendedName>
        <fullName evidence="12">tRNA:m(4)X modification enzyme TRM13</fullName>
        <ecNumber evidence="12">2.1.1.225</ecNumber>
    </recommendedName>
</protein>
<dbReference type="InterPro" id="IPR039044">
    <property type="entry name" value="Trm13"/>
</dbReference>
<evidence type="ECO:0000256" key="6">
    <source>
        <dbReference type="ARBA" id="ARBA00022723"/>
    </source>
</evidence>
<evidence type="ECO:0000256" key="13">
    <source>
        <dbReference type="SAM" id="MobiDB-lite"/>
    </source>
</evidence>
<evidence type="ECO:0000256" key="12">
    <source>
        <dbReference type="RuleBase" id="RU367103"/>
    </source>
</evidence>
<evidence type="ECO:0000259" key="15">
    <source>
        <dbReference type="Pfam" id="PF05253"/>
    </source>
</evidence>
<evidence type="ECO:0000313" key="17">
    <source>
        <dbReference type="EMBL" id="WIA13914.1"/>
    </source>
</evidence>
<evidence type="ECO:0000256" key="2">
    <source>
        <dbReference type="ARBA" id="ARBA00022603"/>
    </source>
</evidence>
<reference evidence="17 18" key="1">
    <citation type="submission" date="2023-05" db="EMBL/GenBank/DDBJ databases">
        <title>A 100% complete, gapless, phased diploid assembly of the Scenedesmus obliquus UTEX 3031 genome.</title>
        <authorList>
            <person name="Biondi T.C."/>
            <person name="Hanschen E.R."/>
            <person name="Kwon T."/>
            <person name="Eng W."/>
            <person name="Kruse C.P.S."/>
            <person name="Koehler S.I."/>
            <person name="Kunde Y."/>
            <person name="Gleasner C.D."/>
            <person name="You Mak K.T."/>
            <person name="Polle J."/>
            <person name="Hovde B.T."/>
            <person name="Starkenburg S.R."/>
        </authorList>
    </citation>
    <scope>NUCLEOTIDE SEQUENCE [LARGE SCALE GENOMIC DNA]</scope>
    <source>
        <strain evidence="17 18">DOE0152z</strain>
    </source>
</reference>
<comment type="catalytic activity">
    <reaction evidence="10 12">
        <text>cytidine(4) in tRNA(Gly)(GCC) + S-adenosyl-L-methionine = 2'-O-methylcytidine(4) in tRNA(Gly)(GCC) + S-adenosyl-L-homocysteine + H(+)</text>
        <dbReference type="Rhea" id="RHEA:43192"/>
        <dbReference type="Rhea" id="RHEA-COMP:10399"/>
        <dbReference type="Rhea" id="RHEA-COMP:10400"/>
        <dbReference type="ChEBI" id="CHEBI:15378"/>
        <dbReference type="ChEBI" id="CHEBI:57856"/>
        <dbReference type="ChEBI" id="CHEBI:59789"/>
        <dbReference type="ChEBI" id="CHEBI:74495"/>
        <dbReference type="ChEBI" id="CHEBI:82748"/>
        <dbReference type="EC" id="2.1.1.225"/>
    </reaction>
</comment>
<keyword evidence="18" id="KW-1185">Reference proteome</keyword>
<dbReference type="Proteomes" id="UP001244341">
    <property type="component" value="Chromosome 5b"/>
</dbReference>
<keyword evidence="4 12" id="KW-0949">S-adenosyl-L-methionine</keyword>
<accession>A0ABY8TXN0</accession>
<keyword evidence="5 12" id="KW-0819">tRNA processing</keyword>
<keyword evidence="2 12" id="KW-0489">Methyltransferase</keyword>
<evidence type="ECO:0000256" key="3">
    <source>
        <dbReference type="ARBA" id="ARBA00022679"/>
    </source>
</evidence>
<comment type="catalytic activity">
    <reaction evidence="9 12">
        <text>cytidine(4) in tRNA(Pro) + S-adenosyl-L-methionine = 2'-O-methylcytidine(4) in tRNA(Pro) + S-adenosyl-L-homocysteine + H(+)</text>
        <dbReference type="Rhea" id="RHEA:32767"/>
        <dbReference type="Rhea" id="RHEA-COMP:10397"/>
        <dbReference type="Rhea" id="RHEA-COMP:10398"/>
        <dbReference type="ChEBI" id="CHEBI:15378"/>
        <dbReference type="ChEBI" id="CHEBI:57856"/>
        <dbReference type="ChEBI" id="CHEBI:59789"/>
        <dbReference type="ChEBI" id="CHEBI:74495"/>
        <dbReference type="ChEBI" id="CHEBI:82748"/>
        <dbReference type="EC" id="2.1.1.225"/>
    </reaction>
</comment>
<evidence type="ECO:0000259" key="16">
    <source>
        <dbReference type="Pfam" id="PF11722"/>
    </source>
</evidence>
<sequence length="404" mass="43701">MSGKKRLCNWPCKPGQRYCGNHLFSVTGGGEARVPCPANPNHDVPASLLQQHIRKCPAAIQAAAARAQPYFCENLNTGAVDPQQALLQLQQRQLTLQQQQQQQRRQRQREQNTDRSSSSGSSSSRSKGPLCFELPSEEAARVSAEASASFLGGNADRRQAAAIQHGPAWFAKFVTKVEAAHAALSAGFPSSQRVLGGADGDVAALFEFSRRLDPLMPFDAKHAAQHASLVGNMQAAGLLQQPTSTVFLELGAGKGFLSAWLHQVCNAQDVILLDRMGNFAKKADRRLRHIRLTRVAVDLKDAALLPLLQLHTLDYHPADLLSRQQRISFGLKCKQLLDMGRCGWIHSALLPAIQQQQQQQQQQGGEGVAGGDSGLDVRPVAYIDASVTGENTLLLVGRVGSSSS</sequence>
<evidence type="ECO:0000256" key="1">
    <source>
        <dbReference type="ARBA" id="ARBA00005265"/>
    </source>
</evidence>
<evidence type="ECO:0000256" key="4">
    <source>
        <dbReference type="ARBA" id="ARBA00022691"/>
    </source>
</evidence>
<proteinExistence type="inferred from homology"/>
<organism evidence="17 18">
    <name type="scientific">Tetradesmus obliquus</name>
    <name type="common">Green alga</name>
    <name type="synonym">Acutodesmus obliquus</name>
    <dbReference type="NCBI Taxonomy" id="3088"/>
    <lineage>
        <taxon>Eukaryota</taxon>
        <taxon>Viridiplantae</taxon>
        <taxon>Chlorophyta</taxon>
        <taxon>core chlorophytes</taxon>
        <taxon>Chlorophyceae</taxon>
        <taxon>CS clade</taxon>
        <taxon>Sphaeropleales</taxon>
        <taxon>Scenedesmaceae</taxon>
        <taxon>Tetradesmus</taxon>
    </lineage>
</organism>
<dbReference type="InterPro" id="IPR021721">
    <property type="entry name" value="Znf_CCCH-type_TRM13"/>
</dbReference>
<feature type="domain" description="CHHC U11-48K-type" evidence="15">
    <location>
        <begin position="33"/>
        <end position="57"/>
    </location>
</feature>